<name>A0A1T4KST2_9GAMM</name>
<dbReference type="GO" id="GO:0046872">
    <property type="term" value="F:metal ion binding"/>
    <property type="evidence" value="ECO:0007669"/>
    <property type="project" value="UniProtKB-KW"/>
</dbReference>
<feature type="binding site" evidence="3">
    <location>
        <position position="70"/>
    </location>
    <ligand>
        <name>a divalent metal cation</name>
        <dbReference type="ChEBI" id="CHEBI:60240"/>
        <label>1</label>
    </ligand>
</feature>
<keyword evidence="5" id="KW-1185">Reference proteome</keyword>
<feature type="binding site" evidence="3">
    <location>
        <position position="230"/>
    </location>
    <ligand>
        <name>a divalent metal cation</name>
        <dbReference type="ChEBI" id="CHEBI:60240"/>
        <label>1</label>
    </ligand>
</feature>
<accession>A0A1T4KST2</accession>
<keyword evidence="2 3" id="KW-0479">Metal-binding</keyword>
<protein>
    <submittedName>
        <fullName evidence="4">Nif3-like dinuclear metal center hexameric protein</fullName>
    </submittedName>
</protein>
<evidence type="ECO:0000256" key="1">
    <source>
        <dbReference type="ARBA" id="ARBA00006964"/>
    </source>
</evidence>
<evidence type="ECO:0000256" key="3">
    <source>
        <dbReference type="PIRSR" id="PIRSR602678-1"/>
    </source>
</evidence>
<organism evidence="4 5">
    <name type="scientific">Oceanospirillum multiglobuliferum</name>
    <dbReference type="NCBI Taxonomy" id="64969"/>
    <lineage>
        <taxon>Bacteria</taxon>
        <taxon>Pseudomonadati</taxon>
        <taxon>Pseudomonadota</taxon>
        <taxon>Gammaproteobacteria</taxon>
        <taxon>Oceanospirillales</taxon>
        <taxon>Oceanospirillaceae</taxon>
        <taxon>Oceanospirillum</taxon>
    </lineage>
</organism>
<dbReference type="InterPro" id="IPR002678">
    <property type="entry name" value="DUF34/NIF3"/>
</dbReference>
<feature type="binding site" evidence="3">
    <location>
        <position position="108"/>
    </location>
    <ligand>
        <name>a divalent metal cation</name>
        <dbReference type="ChEBI" id="CHEBI:60240"/>
        <label>1</label>
    </ligand>
</feature>
<dbReference type="InterPro" id="IPR036069">
    <property type="entry name" value="DUF34/NIF3_sf"/>
</dbReference>
<dbReference type="AlphaFoldDB" id="A0A1T4KST2"/>
<proteinExistence type="inferred from homology"/>
<comment type="caution">
    <text evidence="4">The sequence shown here is derived from an EMBL/GenBank/DDBJ whole genome shotgun (WGS) entry which is preliminary data.</text>
</comment>
<dbReference type="STRING" id="64969.SAMN02745127_00200"/>
<dbReference type="Proteomes" id="UP000191418">
    <property type="component" value="Unassembled WGS sequence"/>
</dbReference>
<dbReference type="SUPFAM" id="SSF102705">
    <property type="entry name" value="NIF3 (NGG1p interacting factor 3)-like"/>
    <property type="match status" value="1"/>
</dbReference>
<dbReference type="GO" id="GO:0005737">
    <property type="term" value="C:cytoplasm"/>
    <property type="evidence" value="ECO:0007669"/>
    <property type="project" value="TreeGrafter"/>
</dbReference>
<reference evidence="4 5" key="1">
    <citation type="submission" date="2017-01" db="EMBL/GenBank/DDBJ databases">
        <title>Genome Sequencing of a Marine Spirillum, Oceanospirillum multiglobuliferum ATCC 33336, from Japan.</title>
        <authorList>
            <person name="Carney J.G."/>
            <person name="Trachtenberg A.M."/>
            <person name="Rheaume B.A."/>
            <person name="Linnane J.D."/>
            <person name="Pitts N.L."/>
            <person name="Mykles D.L."/>
            <person name="Maclea K.S."/>
        </authorList>
    </citation>
    <scope>NUCLEOTIDE SEQUENCE [LARGE SCALE GENOMIC DNA]</scope>
    <source>
        <strain evidence="4 5">ATCC 33336</strain>
    </source>
</reference>
<dbReference type="Pfam" id="PF01784">
    <property type="entry name" value="DUF34_NIF3"/>
    <property type="match status" value="1"/>
</dbReference>
<dbReference type="RefSeq" id="WP_078743811.1">
    <property type="nucleotide sequence ID" value="NZ_FUXG01000001.1"/>
</dbReference>
<dbReference type="OrthoDB" id="9800881at2"/>
<evidence type="ECO:0000256" key="2">
    <source>
        <dbReference type="ARBA" id="ARBA00022723"/>
    </source>
</evidence>
<dbReference type="EMBL" id="MTSM01000005">
    <property type="protein sequence ID" value="OPX56132.1"/>
    <property type="molecule type" value="Genomic_DNA"/>
</dbReference>
<feature type="binding site" evidence="3">
    <location>
        <position position="71"/>
    </location>
    <ligand>
        <name>a divalent metal cation</name>
        <dbReference type="ChEBI" id="CHEBI:60240"/>
        <label>1</label>
    </ligand>
</feature>
<evidence type="ECO:0000313" key="4">
    <source>
        <dbReference type="EMBL" id="OPX56132.1"/>
    </source>
</evidence>
<evidence type="ECO:0000313" key="5">
    <source>
        <dbReference type="Proteomes" id="UP000191418"/>
    </source>
</evidence>
<dbReference type="Gene3D" id="3.40.1390.30">
    <property type="entry name" value="NIF3 (NGG1p interacting factor 3)-like"/>
    <property type="match status" value="2"/>
</dbReference>
<comment type="similarity">
    <text evidence="1">Belongs to the GTP cyclohydrolase I type 2/NIF3 family.</text>
</comment>
<dbReference type="PANTHER" id="PTHR13799:SF14">
    <property type="entry name" value="GTP CYCLOHYDROLASE 1 TYPE 2 HOMOLOG"/>
    <property type="match status" value="1"/>
</dbReference>
<dbReference type="PANTHER" id="PTHR13799">
    <property type="entry name" value="NGG1 INTERACTING FACTOR 3"/>
    <property type="match status" value="1"/>
</dbReference>
<dbReference type="NCBIfam" id="TIGR00486">
    <property type="entry name" value="YbgI_SA1388"/>
    <property type="match status" value="1"/>
</dbReference>
<feature type="binding site" evidence="3">
    <location>
        <position position="226"/>
    </location>
    <ligand>
        <name>a divalent metal cation</name>
        <dbReference type="ChEBI" id="CHEBI:60240"/>
        <label>1</label>
    </ligand>
</feature>
<gene>
    <name evidence="4" type="ORF">BTE48_06210</name>
</gene>
<sequence length="258" mass="27952">MNTQHRQVSLSELISAVNAELEIDAFKDYCPNGLQVQGTEQVGLIATAVTASQNIIDQAIAANADLLLVHHGYFWRNEAPEIVGMKYRRLSSLIKNDISLLAYHLPLDAHPVLGNNAQLAQKLNWQITAGLEAGNPRSIGLVGMLPEVQTLGQVSSTIHNVLDREPLVIGDLNKAIKHIAWCSGAAQGMLEQAAMRGCDLFVSGEISENTVHAARELGIAYISAGHHATERYGVVALGEWLSKKFGVQHLALDENNPV</sequence>